<dbReference type="SMART" id="SM00184">
    <property type="entry name" value="RING"/>
    <property type="match status" value="1"/>
</dbReference>
<feature type="domain" description="RING-type" evidence="9">
    <location>
        <begin position="460"/>
        <end position="501"/>
    </location>
</feature>
<keyword evidence="5 8" id="KW-0863">Zinc-finger</keyword>
<organism evidence="10 11">
    <name type="scientific">Apostasia shenzhenica</name>
    <dbReference type="NCBI Taxonomy" id="1088818"/>
    <lineage>
        <taxon>Eukaryota</taxon>
        <taxon>Viridiplantae</taxon>
        <taxon>Streptophyta</taxon>
        <taxon>Embryophyta</taxon>
        <taxon>Tracheophyta</taxon>
        <taxon>Spermatophyta</taxon>
        <taxon>Magnoliopsida</taxon>
        <taxon>Liliopsida</taxon>
        <taxon>Asparagales</taxon>
        <taxon>Orchidaceae</taxon>
        <taxon>Apostasioideae</taxon>
        <taxon>Apostasia</taxon>
    </lineage>
</organism>
<dbReference type="EC" id="2.3.2.27" evidence="2"/>
<dbReference type="GO" id="GO:0061630">
    <property type="term" value="F:ubiquitin protein ligase activity"/>
    <property type="evidence" value="ECO:0007669"/>
    <property type="project" value="UniProtKB-EC"/>
</dbReference>
<comment type="catalytic activity">
    <reaction evidence="1">
        <text>S-ubiquitinyl-[E2 ubiquitin-conjugating enzyme]-L-cysteine + [acceptor protein]-L-lysine = [E2 ubiquitin-conjugating enzyme]-L-cysteine + N(6)-ubiquitinyl-[acceptor protein]-L-lysine.</text>
        <dbReference type="EC" id="2.3.2.27"/>
    </reaction>
</comment>
<evidence type="ECO:0000256" key="6">
    <source>
        <dbReference type="ARBA" id="ARBA00022786"/>
    </source>
</evidence>
<evidence type="ECO:0000256" key="1">
    <source>
        <dbReference type="ARBA" id="ARBA00000900"/>
    </source>
</evidence>
<keyword evidence="11" id="KW-1185">Reference proteome</keyword>
<dbReference type="InterPro" id="IPR013083">
    <property type="entry name" value="Znf_RING/FYVE/PHD"/>
</dbReference>
<dbReference type="InterPro" id="IPR001841">
    <property type="entry name" value="Znf_RING"/>
</dbReference>
<evidence type="ECO:0000256" key="7">
    <source>
        <dbReference type="ARBA" id="ARBA00022833"/>
    </source>
</evidence>
<dbReference type="CDD" id="cd16469">
    <property type="entry name" value="RING-H2_RNF24-like"/>
    <property type="match status" value="1"/>
</dbReference>
<evidence type="ECO:0000313" key="11">
    <source>
        <dbReference type="Proteomes" id="UP000236161"/>
    </source>
</evidence>
<keyword evidence="6" id="KW-0833">Ubl conjugation pathway</keyword>
<dbReference type="OrthoDB" id="8062037at2759"/>
<keyword evidence="4" id="KW-0479">Metal-binding</keyword>
<dbReference type="AlphaFoldDB" id="A0A2I0B680"/>
<dbReference type="GO" id="GO:0016874">
    <property type="term" value="F:ligase activity"/>
    <property type="evidence" value="ECO:0007669"/>
    <property type="project" value="UniProtKB-KW"/>
</dbReference>
<proteinExistence type="predicted"/>
<name>A0A2I0B680_9ASPA</name>
<reference evidence="10 11" key="1">
    <citation type="journal article" date="2017" name="Nature">
        <title>The Apostasia genome and the evolution of orchids.</title>
        <authorList>
            <person name="Zhang G.Q."/>
            <person name="Liu K.W."/>
            <person name="Li Z."/>
            <person name="Lohaus R."/>
            <person name="Hsiao Y.Y."/>
            <person name="Niu S.C."/>
            <person name="Wang J.Y."/>
            <person name="Lin Y.C."/>
            <person name="Xu Q."/>
            <person name="Chen L.J."/>
            <person name="Yoshida K."/>
            <person name="Fujiwara S."/>
            <person name="Wang Z.W."/>
            <person name="Zhang Y.Q."/>
            <person name="Mitsuda N."/>
            <person name="Wang M."/>
            <person name="Liu G.H."/>
            <person name="Pecoraro L."/>
            <person name="Huang H.X."/>
            <person name="Xiao X.J."/>
            <person name="Lin M."/>
            <person name="Wu X.Y."/>
            <person name="Wu W.L."/>
            <person name="Chen Y.Y."/>
            <person name="Chang S.B."/>
            <person name="Sakamoto S."/>
            <person name="Ohme-Takagi M."/>
            <person name="Yagi M."/>
            <person name="Zeng S.J."/>
            <person name="Shen C.Y."/>
            <person name="Yeh C.M."/>
            <person name="Luo Y.B."/>
            <person name="Tsai W.C."/>
            <person name="Van de Peer Y."/>
            <person name="Liu Z.J."/>
        </authorList>
    </citation>
    <scope>NUCLEOTIDE SEQUENCE [LARGE SCALE GENOMIC DNA]</scope>
    <source>
        <strain evidence="11">cv. Shenzhen</strain>
        <tissue evidence="10">Stem</tissue>
    </source>
</reference>
<dbReference type="PANTHER" id="PTHR22937:SF65">
    <property type="entry name" value="E3 UBIQUITIN-PROTEIN LIGASE ARK2C"/>
    <property type="match status" value="1"/>
</dbReference>
<protein>
    <recommendedName>
        <fullName evidence="2">RING-type E3 ubiquitin transferase</fullName>
        <ecNumber evidence="2">2.3.2.27</ecNumber>
    </recommendedName>
</protein>
<dbReference type="PANTHER" id="PTHR22937">
    <property type="entry name" value="E3 UBIQUITIN-PROTEIN LIGASE RNF165"/>
    <property type="match status" value="1"/>
</dbReference>
<keyword evidence="3" id="KW-0808">Transferase</keyword>
<dbReference type="EMBL" id="KZ451909">
    <property type="protein sequence ID" value="PKA63303.1"/>
    <property type="molecule type" value="Genomic_DNA"/>
</dbReference>
<evidence type="ECO:0000313" key="10">
    <source>
        <dbReference type="EMBL" id="PKA63303.1"/>
    </source>
</evidence>
<dbReference type="InterPro" id="IPR045191">
    <property type="entry name" value="MBR1/2-like"/>
</dbReference>
<dbReference type="GO" id="GO:0008270">
    <property type="term" value="F:zinc ion binding"/>
    <property type="evidence" value="ECO:0007669"/>
    <property type="project" value="UniProtKB-KW"/>
</dbReference>
<dbReference type="Proteomes" id="UP000236161">
    <property type="component" value="Unassembled WGS sequence"/>
</dbReference>
<keyword evidence="7" id="KW-0862">Zinc</keyword>
<dbReference type="Gene3D" id="3.30.40.10">
    <property type="entry name" value="Zinc/RING finger domain, C3HC4 (zinc finger)"/>
    <property type="match status" value="1"/>
</dbReference>
<evidence type="ECO:0000256" key="3">
    <source>
        <dbReference type="ARBA" id="ARBA00022679"/>
    </source>
</evidence>
<evidence type="ECO:0000256" key="8">
    <source>
        <dbReference type="PROSITE-ProRule" id="PRU00175"/>
    </source>
</evidence>
<evidence type="ECO:0000256" key="5">
    <source>
        <dbReference type="ARBA" id="ARBA00022771"/>
    </source>
</evidence>
<evidence type="ECO:0000256" key="4">
    <source>
        <dbReference type="ARBA" id="ARBA00022723"/>
    </source>
</evidence>
<sequence length="518" mass="58523">MPRMNHNNMWNQHLPDCLNWGNDFFQLPKRDIATNRSTSMAYHNTLPSSSTYFSSTLNSDFQNYRIVSLESARDSYLHHPYVRRSCILQPIHIHGESCYDPRTIQCSISANNSQADYERLHFKRKSSAHPMALDTMNTNGCFGARSSNSIPLNQYQPNSITGPPHLWPHNSVSMVPGCLSTRPLQIGEGSGSQRNVRGRYGHANYLDDNFTGSQALGNLPQHMHQAENILNHGAMSFSSCQRFPSFEVGSFHHEIQPTPNSSAGSNGMDIDERFSSNFIENRRTTTSVPTLHGIGMRDNTSYGQRVHPYNSALGYSAVGLPGNIVEGGQFGNIPYLRDQRLLSMTGQSSERNERISSVSDRFSYRLDTTTDENYAHIRQTPEDVVVNDNRSLFYDSGAMFFDQHDDMRLDVENMSYEELIDLGERIGNVNTGLSENDISRCLTRMIYSCYQIQHEEEEKCVICLEEYENGQSIGRLNCRHDFHSNCIKKWLLIKNACPICKAAALGDTSKGKQVVSLL</sequence>
<evidence type="ECO:0000259" key="9">
    <source>
        <dbReference type="PROSITE" id="PS50089"/>
    </source>
</evidence>
<dbReference type="SUPFAM" id="SSF57850">
    <property type="entry name" value="RING/U-box"/>
    <property type="match status" value="1"/>
</dbReference>
<evidence type="ECO:0000256" key="2">
    <source>
        <dbReference type="ARBA" id="ARBA00012483"/>
    </source>
</evidence>
<gene>
    <name evidence="10" type="primary">BB</name>
    <name evidence="10" type="ORF">AXF42_Ash017772</name>
</gene>
<dbReference type="PROSITE" id="PS50089">
    <property type="entry name" value="ZF_RING_2"/>
    <property type="match status" value="1"/>
</dbReference>
<dbReference type="STRING" id="1088818.A0A2I0B680"/>
<accession>A0A2I0B680</accession>
<keyword evidence="10" id="KW-0436">Ligase</keyword>
<dbReference type="Pfam" id="PF13639">
    <property type="entry name" value="zf-RING_2"/>
    <property type="match status" value="1"/>
</dbReference>